<feature type="domain" description="Membrane transport protein MMPL" evidence="7">
    <location>
        <begin position="90"/>
        <end position="351"/>
    </location>
</feature>
<evidence type="ECO:0000259" key="7">
    <source>
        <dbReference type="Pfam" id="PF03176"/>
    </source>
</evidence>
<keyword evidence="4 6" id="KW-1133">Transmembrane helix</keyword>
<keyword evidence="9" id="KW-1185">Reference proteome</keyword>
<feature type="transmembrane region" description="Helical" evidence="6">
    <location>
        <begin position="188"/>
        <end position="220"/>
    </location>
</feature>
<dbReference type="Proteomes" id="UP001501821">
    <property type="component" value="Unassembled WGS sequence"/>
</dbReference>
<evidence type="ECO:0000256" key="3">
    <source>
        <dbReference type="ARBA" id="ARBA00022692"/>
    </source>
</evidence>
<feature type="transmembrane region" description="Helical" evidence="6">
    <location>
        <begin position="368"/>
        <end position="387"/>
    </location>
</feature>
<feature type="domain" description="Membrane transport protein MMPL" evidence="7">
    <location>
        <begin position="398"/>
        <end position="705"/>
    </location>
</feature>
<feature type="transmembrane region" description="Helical" evidence="6">
    <location>
        <begin position="559"/>
        <end position="580"/>
    </location>
</feature>
<evidence type="ECO:0000256" key="1">
    <source>
        <dbReference type="ARBA" id="ARBA00004651"/>
    </source>
</evidence>
<keyword evidence="5 6" id="KW-0472">Membrane</keyword>
<sequence length="734" mass="75789">MSVRSVLSAAPTRAARWSATHPWRSIALWFAFVIAATALASFVSTEEPSDADYRIDQSGSAEAMIDAAGLDQPSTENVLITSASGSLDQRTADRAAADVTKALGSVDGVAGVGKPVPSEDGAALLVPVTLTSDDVEPGPLLAATRHVQEAHPDLQVREAGDVSLDAAIDDRVGSDLGHAESTSLPITLVLMLLAFGALIAAGLPVLLAASSVAATIGIMAPVSHFVPADMTVSSMIVLIGMAVGVDYSLFYLKRERQEREAGRSTLDAVAIAAETSGHAILVSGIAVVGALAGLFVLSDPTFNSLATSAIIVVAVAVLGSITVLPALLVKLGRWVDRPRVPLLWRLTRRTRRGSVAGLVLGPVVRHPVAALIGSAVVVGALAVPAFGMKTHDASLDTLPTDITEVQTLRAIRDAYPSEGATVKVVLRTDGSTPTRASTAALRGLANDAAASGDFSTGSDPAISTSDDGRTSVLVLPLPHDETDGRSAGAVELLRDELAPAALDGTGTWAVGGDAAESLDSSAHMNQRLPILLGFVLLLTFLTMAGAFRSVVLGGVSTLLNLASVGVAFGVLTVVFQHGFAASLLDFTSPGYVIGWIPIFVLVVLVGLSMDYHVFVLSRVRELVAGGMATRDAVRKGVSETAGIVTSAATVMVSVFALFATLSMLEMKMMGVGLAAAILLDATLIRLVALPALLVLLGERTWWPGRPEERAAAPRLEPVPEVVAAARAGAEAARM</sequence>
<protein>
    <submittedName>
        <fullName evidence="8">MMPL family transporter</fullName>
    </submittedName>
</protein>
<evidence type="ECO:0000313" key="9">
    <source>
        <dbReference type="Proteomes" id="UP001501821"/>
    </source>
</evidence>
<gene>
    <name evidence="8" type="ORF">GCM10022242_10650</name>
</gene>
<name>A0ABP7I6Z7_9ACTN</name>
<feature type="transmembrane region" description="Helical" evidence="6">
    <location>
        <begin position="26"/>
        <end position="44"/>
    </location>
</feature>
<evidence type="ECO:0000256" key="2">
    <source>
        <dbReference type="ARBA" id="ARBA00022475"/>
    </source>
</evidence>
<dbReference type="PANTHER" id="PTHR33406">
    <property type="entry name" value="MEMBRANE PROTEIN MJ1562-RELATED"/>
    <property type="match status" value="1"/>
</dbReference>
<dbReference type="RefSeq" id="WP_344773070.1">
    <property type="nucleotide sequence ID" value="NZ_BAABAH010000003.1"/>
</dbReference>
<dbReference type="Pfam" id="PF03176">
    <property type="entry name" value="MMPL"/>
    <property type="match status" value="2"/>
</dbReference>
<dbReference type="InterPro" id="IPR004869">
    <property type="entry name" value="MMPL_dom"/>
</dbReference>
<dbReference type="EMBL" id="BAABAH010000003">
    <property type="protein sequence ID" value="GAA3809836.1"/>
    <property type="molecule type" value="Genomic_DNA"/>
</dbReference>
<feature type="transmembrane region" description="Helical" evidence="6">
    <location>
        <begin position="528"/>
        <end position="547"/>
    </location>
</feature>
<organism evidence="8 9">
    <name type="scientific">Nocardioides panacisoli</name>
    <dbReference type="NCBI Taxonomy" id="627624"/>
    <lineage>
        <taxon>Bacteria</taxon>
        <taxon>Bacillati</taxon>
        <taxon>Actinomycetota</taxon>
        <taxon>Actinomycetes</taxon>
        <taxon>Propionibacteriales</taxon>
        <taxon>Nocardioidaceae</taxon>
        <taxon>Nocardioides</taxon>
    </lineage>
</organism>
<dbReference type="PANTHER" id="PTHR33406:SF13">
    <property type="entry name" value="MEMBRANE PROTEIN YDFJ"/>
    <property type="match status" value="1"/>
</dbReference>
<feature type="transmembrane region" description="Helical" evidence="6">
    <location>
        <begin position="637"/>
        <end position="661"/>
    </location>
</feature>
<comment type="subcellular location">
    <subcellularLocation>
        <location evidence="1">Cell membrane</location>
        <topology evidence="1">Multi-pass membrane protein</topology>
    </subcellularLocation>
</comment>
<evidence type="ECO:0000256" key="6">
    <source>
        <dbReference type="SAM" id="Phobius"/>
    </source>
</evidence>
<feature type="transmembrane region" description="Helical" evidence="6">
    <location>
        <begin position="673"/>
        <end position="696"/>
    </location>
</feature>
<keyword evidence="3 6" id="KW-0812">Transmembrane</keyword>
<dbReference type="SUPFAM" id="SSF82866">
    <property type="entry name" value="Multidrug efflux transporter AcrB transmembrane domain"/>
    <property type="match status" value="2"/>
</dbReference>
<evidence type="ECO:0000313" key="8">
    <source>
        <dbReference type="EMBL" id="GAA3809836.1"/>
    </source>
</evidence>
<feature type="transmembrane region" description="Helical" evidence="6">
    <location>
        <begin position="309"/>
        <end position="329"/>
    </location>
</feature>
<proteinExistence type="predicted"/>
<feature type="transmembrane region" description="Helical" evidence="6">
    <location>
        <begin position="279"/>
        <end position="297"/>
    </location>
</feature>
<reference evidence="9" key="1">
    <citation type="journal article" date="2019" name="Int. J. Syst. Evol. Microbiol.">
        <title>The Global Catalogue of Microorganisms (GCM) 10K type strain sequencing project: providing services to taxonomists for standard genome sequencing and annotation.</title>
        <authorList>
            <consortium name="The Broad Institute Genomics Platform"/>
            <consortium name="The Broad Institute Genome Sequencing Center for Infectious Disease"/>
            <person name="Wu L."/>
            <person name="Ma J."/>
        </authorList>
    </citation>
    <scope>NUCLEOTIDE SEQUENCE [LARGE SCALE GENOMIC DNA]</scope>
    <source>
        <strain evidence="9">JCM 16953</strain>
    </source>
</reference>
<dbReference type="Gene3D" id="1.20.1640.10">
    <property type="entry name" value="Multidrug efflux transporter AcrB transmembrane domain"/>
    <property type="match status" value="2"/>
</dbReference>
<accession>A0ABP7I6Z7</accession>
<keyword evidence="2" id="KW-1003">Cell membrane</keyword>
<feature type="transmembrane region" description="Helical" evidence="6">
    <location>
        <begin position="592"/>
        <end position="616"/>
    </location>
</feature>
<comment type="caution">
    <text evidence="8">The sequence shown here is derived from an EMBL/GenBank/DDBJ whole genome shotgun (WGS) entry which is preliminary data.</text>
</comment>
<evidence type="ECO:0000256" key="4">
    <source>
        <dbReference type="ARBA" id="ARBA00022989"/>
    </source>
</evidence>
<feature type="transmembrane region" description="Helical" evidence="6">
    <location>
        <begin position="232"/>
        <end position="252"/>
    </location>
</feature>
<evidence type="ECO:0000256" key="5">
    <source>
        <dbReference type="ARBA" id="ARBA00023136"/>
    </source>
</evidence>
<dbReference type="InterPro" id="IPR050545">
    <property type="entry name" value="Mycobact_MmpL"/>
</dbReference>